<accession>A1T1Z8</accession>
<dbReference type="eggNOG" id="COG1853">
    <property type="taxonomic scope" value="Bacteria"/>
</dbReference>
<protein>
    <submittedName>
        <fullName evidence="4">Flavin reductase domain protein, FMN-binding protein</fullName>
    </submittedName>
</protein>
<reference evidence="4" key="1">
    <citation type="submission" date="2006-12" db="EMBL/GenBank/DDBJ databases">
        <title>Complete sequence of Mycobacterium vanbaalenii PYR-1.</title>
        <authorList>
            <consortium name="US DOE Joint Genome Institute"/>
            <person name="Copeland A."/>
            <person name="Lucas S."/>
            <person name="Lapidus A."/>
            <person name="Barry K."/>
            <person name="Detter J.C."/>
            <person name="Glavina del Rio T."/>
            <person name="Hammon N."/>
            <person name="Israni S."/>
            <person name="Dalin E."/>
            <person name="Tice H."/>
            <person name="Pitluck S."/>
            <person name="Singan V."/>
            <person name="Schmutz J."/>
            <person name="Larimer F."/>
            <person name="Land M."/>
            <person name="Hauser L."/>
            <person name="Kyrpides N."/>
            <person name="Anderson I.J."/>
            <person name="Miller C."/>
            <person name="Richardson P."/>
        </authorList>
    </citation>
    <scope>NUCLEOTIDE SEQUENCE [LARGE SCALE GENOMIC DNA]</scope>
    <source>
        <strain evidence="4">PYR-1</strain>
    </source>
</reference>
<dbReference type="GO" id="GO:0006208">
    <property type="term" value="P:pyrimidine nucleobase catabolic process"/>
    <property type="evidence" value="ECO:0007669"/>
    <property type="project" value="TreeGrafter"/>
</dbReference>
<evidence type="ECO:0000256" key="1">
    <source>
        <dbReference type="ARBA" id="ARBA00008898"/>
    </source>
</evidence>
<dbReference type="PANTHER" id="PTHR30466">
    <property type="entry name" value="FLAVIN REDUCTASE"/>
    <property type="match status" value="1"/>
</dbReference>
<dbReference type="GO" id="GO:0042602">
    <property type="term" value="F:riboflavin reductase (NADPH) activity"/>
    <property type="evidence" value="ECO:0007669"/>
    <property type="project" value="TreeGrafter"/>
</dbReference>
<feature type="domain" description="Flavin reductase like" evidence="3">
    <location>
        <begin position="12"/>
        <end position="160"/>
    </location>
</feature>
<dbReference type="InterPro" id="IPR050268">
    <property type="entry name" value="NADH-dep_flavin_reductase"/>
</dbReference>
<dbReference type="Gene3D" id="2.30.110.10">
    <property type="entry name" value="Electron Transport, Fmn-binding Protein, Chain A"/>
    <property type="match status" value="1"/>
</dbReference>
<dbReference type="PANTHER" id="PTHR30466:SF1">
    <property type="entry name" value="FMN REDUCTASE (NADH) RUTF"/>
    <property type="match status" value="1"/>
</dbReference>
<dbReference type="SUPFAM" id="SSF50475">
    <property type="entry name" value="FMN-binding split barrel"/>
    <property type="match status" value="1"/>
</dbReference>
<comment type="similarity">
    <text evidence="1">Belongs to the non-flavoprotein flavin reductase family.</text>
</comment>
<dbReference type="EMBL" id="CP000511">
    <property type="protein sequence ID" value="ABM11198.1"/>
    <property type="molecule type" value="Genomic_DNA"/>
</dbReference>
<keyword evidence="5" id="KW-1185">Reference proteome</keyword>
<evidence type="ECO:0000313" key="4">
    <source>
        <dbReference type="EMBL" id="ABM11198.1"/>
    </source>
</evidence>
<evidence type="ECO:0000256" key="2">
    <source>
        <dbReference type="ARBA" id="ARBA00023002"/>
    </source>
</evidence>
<evidence type="ECO:0000313" key="5">
    <source>
        <dbReference type="Proteomes" id="UP000009159"/>
    </source>
</evidence>
<dbReference type="SMART" id="SM00903">
    <property type="entry name" value="Flavin_Reduct"/>
    <property type="match status" value="1"/>
</dbReference>
<dbReference type="GO" id="GO:0010181">
    <property type="term" value="F:FMN binding"/>
    <property type="evidence" value="ECO:0007669"/>
    <property type="project" value="InterPro"/>
</dbReference>
<keyword evidence="2" id="KW-0560">Oxidoreductase</keyword>
<dbReference type="InterPro" id="IPR002563">
    <property type="entry name" value="Flavin_Rdtase-like_dom"/>
</dbReference>
<dbReference type="KEGG" id="mva:Mvan_0350"/>
<evidence type="ECO:0000259" key="3">
    <source>
        <dbReference type="SMART" id="SM00903"/>
    </source>
</evidence>
<gene>
    <name evidence="4" type="ordered locus">Mvan_0350</name>
</gene>
<dbReference type="STRING" id="350058.Mvan_0350"/>
<dbReference type="AlphaFoldDB" id="A1T1Z8"/>
<name>A1T1Z8_MYCVP</name>
<dbReference type="HOGENOM" id="CLU_059021_1_1_11"/>
<organism evidence="4 5">
    <name type="scientific">Mycolicibacterium vanbaalenii (strain DSM 7251 / JCM 13017 / BCRC 16820 / KCTC 9966 / NRRL B-24157 / PYR-1)</name>
    <name type="common">Mycobacterium vanbaalenii</name>
    <dbReference type="NCBI Taxonomy" id="350058"/>
    <lineage>
        <taxon>Bacteria</taxon>
        <taxon>Bacillati</taxon>
        <taxon>Actinomycetota</taxon>
        <taxon>Actinomycetes</taxon>
        <taxon>Mycobacteriales</taxon>
        <taxon>Mycobacteriaceae</taxon>
        <taxon>Mycolicibacterium</taxon>
    </lineage>
</organism>
<sequence length="169" mass="17881">MTVSAASYRAALRRHAAGVAIITLTSDTGPVGFTATSLASVSLDPPLVCFNITHTSSSIAALRKASSVVVHILGEHQLDLARRFSRSAEHRFSEPESWSLLDTGEPVLTGTPTWLRASVNQLIPVGDSTLVIAQVDHIHCDDRDGTSPAPLVYHDGTFLATSPLPAVSS</sequence>
<proteinExistence type="inferred from homology"/>
<dbReference type="InterPro" id="IPR012349">
    <property type="entry name" value="Split_barrel_FMN-bd"/>
</dbReference>
<dbReference type="Pfam" id="PF01613">
    <property type="entry name" value="Flavin_Reduct"/>
    <property type="match status" value="1"/>
</dbReference>
<dbReference type="RefSeq" id="WP_011777671.1">
    <property type="nucleotide sequence ID" value="NC_008726.1"/>
</dbReference>
<dbReference type="Proteomes" id="UP000009159">
    <property type="component" value="Chromosome"/>
</dbReference>